<reference evidence="1 2" key="1">
    <citation type="journal article" date="2015" name="Nature">
        <title>rRNA introns, odd ribosomes, and small enigmatic genomes across a large radiation of phyla.</title>
        <authorList>
            <person name="Brown C.T."/>
            <person name="Hug L.A."/>
            <person name="Thomas B.C."/>
            <person name="Sharon I."/>
            <person name="Castelle C.J."/>
            <person name="Singh A."/>
            <person name="Wilkins M.J."/>
            <person name="Williams K.H."/>
            <person name="Banfield J.F."/>
        </authorList>
    </citation>
    <scope>NUCLEOTIDE SEQUENCE [LARGE SCALE GENOMIC DNA]</scope>
</reference>
<dbReference type="Proteomes" id="UP000034054">
    <property type="component" value="Unassembled WGS sequence"/>
</dbReference>
<sequence length="180" mass="20709">MVKQTKKDWSFIDNKALQKKIADTTKIMSVFYITDQQRGLDPLFVKELRRIYVLYAASIVEVLLVCLFKKGGFSIEDVVYKDPSPLPEKYQSGKDTIVLARQGKKQRPERRLTLDVLIGFFEELGRLPVNLVKRLRVMKDVRNTFHLGKSRQGRQLNSKSLEAAATAILEVAEIVRKELK</sequence>
<accession>A0A0G1XQR8</accession>
<evidence type="ECO:0000313" key="1">
    <source>
        <dbReference type="EMBL" id="KKW33210.1"/>
    </source>
</evidence>
<protein>
    <recommendedName>
        <fullName evidence="3">RiboL-PSP-HEPN domain-containing protein</fullName>
    </recommendedName>
</protein>
<proteinExistence type="predicted"/>
<comment type="caution">
    <text evidence="1">The sequence shown here is derived from an EMBL/GenBank/DDBJ whole genome shotgun (WGS) entry which is preliminary data.</text>
</comment>
<name>A0A0G1XQR8_9BACT</name>
<dbReference type="EMBL" id="LCRH01000007">
    <property type="protein sequence ID" value="KKW33210.1"/>
    <property type="molecule type" value="Genomic_DNA"/>
</dbReference>
<dbReference type="AlphaFoldDB" id="A0A0G1XQR8"/>
<organism evidence="1 2">
    <name type="scientific">Candidatus Uhrbacteria bacterium GW2011_GWA2_52_8d</name>
    <dbReference type="NCBI Taxonomy" id="1618979"/>
    <lineage>
        <taxon>Bacteria</taxon>
        <taxon>Candidatus Uhriibacteriota</taxon>
    </lineage>
</organism>
<evidence type="ECO:0008006" key="3">
    <source>
        <dbReference type="Google" id="ProtNLM"/>
    </source>
</evidence>
<evidence type="ECO:0000313" key="2">
    <source>
        <dbReference type="Proteomes" id="UP000034054"/>
    </source>
</evidence>
<gene>
    <name evidence="1" type="ORF">UY76_C0007G0006</name>
</gene>